<dbReference type="GO" id="GO:0046872">
    <property type="term" value="F:metal ion binding"/>
    <property type="evidence" value="ECO:0007669"/>
    <property type="project" value="InterPro"/>
</dbReference>
<name>A0A3N1CSL0_9ACTN</name>
<dbReference type="InterPro" id="IPR024344">
    <property type="entry name" value="MDMPI_metal-binding"/>
</dbReference>
<dbReference type="RefSeq" id="WP_211359607.1">
    <property type="nucleotide sequence ID" value="NZ_RJKE01000001.1"/>
</dbReference>
<dbReference type="EMBL" id="RJKE01000001">
    <property type="protein sequence ID" value="ROO84299.1"/>
    <property type="molecule type" value="Genomic_DNA"/>
</dbReference>
<proteinExistence type="predicted"/>
<dbReference type="Proteomes" id="UP000272400">
    <property type="component" value="Unassembled WGS sequence"/>
</dbReference>
<keyword evidence="3" id="KW-1185">Reference proteome</keyword>
<dbReference type="InterPro" id="IPR034660">
    <property type="entry name" value="DinB/YfiT-like"/>
</dbReference>
<accession>A0A3N1CSL0</accession>
<evidence type="ECO:0000313" key="3">
    <source>
        <dbReference type="Proteomes" id="UP000272400"/>
    </source>
</evidence>
<reference evidence="2 3" key="1">
    <citation type="submission" date="2018-11" db="EMBL/GenBank/DDBJ databases">
        <title>Sequencing the genomes of 1000 actinobacteria strains.</title>
        <authorList>
            <person name="Klenk H.-P."/>
        </authorList>
    </citation>
    <scope>NUCLEOTIDE SEQUENCE [LARGE SCALE GENOMIC DNA]</scope>
    <source>
        <strain evidence="2 3">DSM 44254</strain>
    </source>
</reference>
<evidence type="ECO:0000313" key="2">
    <source>
        <dbReference type="EMBL" id="ROO84299.1"/>
    </source>
</evidence>
<protein>
    <submittedName>
        <fullName evidence="2">Maleylpyruvate isomerase</fullName>
    </submittedName>
</protein>
<dbReference type="SUPFAM" id="SSF109854">
    <property type="entry name" value="DinB/YfiT-like putative metalloenzymes"/>
    <property type="match status" value="1"/>
</dbReference>
<organism evidence="2 3">
    <name type="scientific">Actinocorallia herbida</name>
    <dbReference type="NCBI Taxonomy" id="58109"/>
    <lineage>
        <taxon>Bacteria</taxon>
        <taxon>Bacillati</taxon>
        <taxon>Actinomycetota</taxon>
        <taxon>Actinomycetes</taxon>
        <taxon>Streptosporangiales</taxon>
        <taxon>Thermomonosporaceae</taxon>
        <taxon>Actinocorallia</taxon>
    </lineage>
</organism>
<sequence>MTTRDWMDQGTALFLKTLDGLGDADFDAPSALPGWTRKHLVAHVHYNAEALRRLVSWAATGVESRMYAGPEQRGAEIEAGAELPAGRLRELVHGSAAALAADLDALPDEAWRSPVVTALGRTVPVSETPWMRTREVSIHAVDLAAGTSFADLAQDVNAAIAADALATHAGRGHAADLAAWLTGRAPEAPSVGSWI</sequence>
<evidence type="ECO:0000259" key="1">
    <source>
        <dbReference type="Pfam" id="PF11716"/>
    </source>
</evidence>
<dbReference type="GO" id="GO:0016853">
    <property type="term" value="F:isomerase activity"/>
    <property type="evidence" value="ECO:0007669"/>
    <property type="project" value="UniProtKB-KW"/>
</dbReference>
<gene>
    <name evidence="2" type="ORF">EDD29_1819</name>
</gene>
<dbReference type="AlphaFoldDB" id="A0A3N1CSL0"/>
<dbReference type="Gene3D" id="1.20.120.450">
    <property type="entry name" value="dinb family like domain"/>
    <property type="match status" value="1"/>
</dbReference>
<feature type="domain" description="Mycothiol-dependent maleylpyruvate isomerase metal-binding" evidence="1">
    <location>
        <begin position="10"/>
        <end position="144"/>
    </location>
</feature>
<comment type="caution">
    <text evidence="2">The sequence shown here is derived from an EMBL/GenBank/DDBJ whole genome shotgun (WGS) entry which is preliminary data.</text>
</comment>
<dbReference type="Pfam" id="PF11716">
    <property type="entry name" value="MDMPI_N"/>
    <property type="match status" value="1"/>
</dbReference>
<dbReference type="NCBIfam" id="TIGR03083">
    <property type="entry name" value="maleylpyruvate isomerase family mycothiol-dependent enzyme"/>
    <property type="match status" value="1"/>
</dbReference>
<keyword evidence="2" id="KW-0413">Isomerase</keyword>
<keyword evidence="2" id="KW-0670">Pyruvate</keyword>
<dbReference type="InterPro" id="IPR017517">
    <property type="entry name" value="Maleyloyr_isom"/>
</dbReference>